<feature type="transmembrane region" description="Helical" evidence="4">
    <location>
        <begin position="340"/>
        <end position="360"/>
    </location>
</feature>
<accession>A0ABS2DUX4</accession>
<evidence type="ECO:0000313" key="7">
    <source>
        <dbReference type="Proteomes" id="UP000715095"/>
    </source>
</evidence>
<feature type="transmembrane region" description="Helical" evidence="4">
    <location>
        <begin position="67"/>
        <end position="86"/>
    </location>
</feature>
<keyword evidence="3 4" id="KW-0472">Membrane</keyword>
<reference evidence="6 7" key="1">
    <citation type="journal article" date="2021" name="Sci. Rep.">
        <title>The distribution of antibiotic resistance genes in chicken gut microbiota commensals.</title>
        <authorList>
            <person name="Juricova H."/>
            <person name="Matiasovicova J."/>
            <person name="Kubasova T."/>
            <person name="Cejkova D."/>
            <person name="Rychlik I."/>
        </authorList>
    </citation>
    <scope>NUCLEOTIDE SEQUENCE [LARGE SCALE GENOMIC DNA]</scope>
    <source>
        <strain evidence="6 7">An829</strain>
    </source>
</reference>
<feature type="transmembrane region" description="Helical" evidence="4">
    <location>
        <begin position="366"/>
        <end position="386"/>
    </location>
</feature>
<comment type="caution">
    <text evidence="6">The sequence shown here is derived from an EMBL/GenBank/DDBJ whole genome shotgun (WGS) entry which is preliminary data.</text>
</comment>
<dbReference type="EMBL" id="JACJJC010000013">
    <property type="protein sequence ID" value="MBM6704530.1"/>
    <property type="molecule type" value="Genomic_DNA"/>
</dbReference>
<proteinExistence type="predicted"/>
<feature type="domain" description="Major facilitator superfamily (MFS) profile" evidence="5">
    <location>
        <begin position="5"/>
        <end position="392"/>
    </location>
</feature>
<dbReference type="Proteomes" id="UP000715095">
    <property type="component" value="Unassembled WGS sequence"/>
</dbReference>
<feature type="transmembrane region" description="Helical" evidence="4">
    <location>
        <begin position="252"/>
        <end position="270"/>
    </location>
</feature>
<dbReference type="PANTHER" id="PTHR43129">
    <property type="entry name" value="FOSMIDOMYCIN RESISTANCE PROTEIN"/>
    <property type="match status" value="1"/>
</dbReference>
<dbReference type="PANTHER" id="PTHR43129:SF1">
    <property type="entry name" value="FOSMIDOMYCIN RESISTANCE PROTEIN"/>
    <property type="match status" value="1"/>
</dbReference>
<feature type="transmembrane region" description="Helical" evidence="4">
    <location>
        <begin position="36"/>
        <end position="55"/>
    </location>
</feature>
<evidence type="ECO:0000256" key="4">
    <source>
        <dbReference type="SAM" id="Phobius"/>
    </source>
</evidence>
<feature type="transmembrane region" description="Helical" evidence="4">
    <location>
        <begin position="130"/>
        <end position="152"/>
    </location>
</feature>
<feature type="transmembrane region" description="Helical" evidence="4">
    <location>
        <begin position="282"/>
        <end position="300"/>
    </location>
</feature>
<protein>
    <submittedName>
        <fullName evidence="6">MFS transporter</fullName>
    </submittedName>
</protein>
<dbReference type="InterPro" id="IPR011701">
    <property type="entry name" value="MFS"/>
</dbReference>
<feature type="transmembrane region" description="Helical" evidence="4">
    <location>
        <begin position="92"/>
        <end position="109"/>
    </location>
</feature>
<feature type="transmembrane region" description="Helical" evidence="4">
    <location>
        <begin position="306"/>
        <end position="328"/>
    </location>
</feature>
<gene>
    <name evidence="6" type="ORF">H6A60_08550</name>
</gene>
<evidence type="ECO:0000256" key="2">
    <source>
        <dbReference type="ARBA" id="ARBA00022989"/>
    </source>
</evidence>
<evidence type="ECO:0000256" key="1">
    <source>
        <dbReference type="ARBA" id="ARBA00022692"/>
    </source>
</evidence>
<dbReference type="Pfam" id="PF07690">
    <property type="entry name" value="MFS_1"/>
    <property type="match status" value="1"/>
</dbReference>
<dbReference type="Gene3D" id="1.20.1250.20">
    <property type="entry name" value="MFS general substrate transporter like domains"/>
    <property type="match status" value="2"/>
</dbReference>
<name>A0ABS2DUX4_9BURK</name>
<keyword evidence="1 4" id="KW-0812">Transmembrane</keyword>
<keyword evidence="7" id="KW-1185">Reference proteome</keyword>
<organism evidence="6 7">
    <name type="scientific">Sutterella massiliensis</name>
    <dbReference type="NCBI Taxonomy" id="1816689"/>
    <lineage>
        <taxon>Bacteria</taxon>
        <taxon>Pseudomonadati</taxon>
        <taxon>Pseudomonadota</taxon>
        <taxon>Betaproteobacteria</taxon>
        <taxon>Burkholderiales</taxon>
        <taxon>Sutterellaceae</taxon>
        <taxon>Sutterella</taxon>
    </lineage>
</organism>
<keyword evidence="2 4" id="KW-1133">Transmembrane helix</keyword>
<dbReference type="SUPFAM" id="SSF103473">
    <property type="entry name" value="MFS general substrate transporter"/>
    <property type="match status" value="1"/>
</dbReference>
<evidence type="ECO:0000256" key="3">
    <source>
        <dbReference type="ARBA" id="ARBA00023136"/>
    </source>
</evidence>
<dbReference type="InterPro" id="IPR020846">
    <property type="entry name" value="MFS_dom"/>
</dbReference>
<feature type="transmembrane region" description="Helical" evidence="4">
    <location>
        <begin position="212"/>
        <end position="232"/>
    </location>
</feature>
<dbReference type="CDD" id="cd17478">
    <property type="entry name" value="MFS_FsR"/>
    <property type="match status" value="1"/>
</dbReference>
<evidence type="ECO:0000259" key="5">
    <source>
        <dbReference type="PROSITE" id="PS50850"/>
    </source>
</evidence>
<sequence>MAVGLLAAVCFGHFLNDGIGSIIPAALPILRDAHGLTFAEVGLITLIVQITSSLLQPVVGLATDRHPTRYALALGMCFTFAGLILLGRAASFSAILLSVALIGCGSAVFHPESARIAQFASGGRKGLAQAIFQVGGNAGMAVGPLAAAFVVVPYGQPSIAWFASMAAFAACLFVWVGREGVALELRERIFAKKTEEKKGADSPGFGLTKRGLIAFFAMLLILMFSKQVYIATLQNFFTFYLIDTFGLDIDRAQYALFGFLVMSALGTVAGGPLTDRFGRRIVILWSILGAAPFALALPWVGLAGVIALALTVSFIMSSAFTAILVWALDAAPERVGMVSGLFFGLSFGMGGLATAAFGYAADVFGLHTMFAAASLLPLAGFIAFLLPVDGTRKRA</sequence>
<evidence type="ECO:0000313" key="6">
    <source>
        <dbReference type="EMBL" id="MBM6704530.1"/>
    </source>
</evidence>
<feature type="transmembrane region" description="Helical" evidence="4">
    <location>
        <begin position="158"/>
        <end position="176"/>
    </location>
</feature>
<dbReference type="InterPro" id="IPR036259">
    <property type="entry name" value="MFS_trans_sf"/>
</dbReference>
<dbReference type="PROSITE" id="PS50850">
    <property type="entry name" value="MFS"/>
    <property type="match status" value="1"/>
</dbReference>